<dbReference type="InterPro" id="IPR019791">
    <property type="entry name" value="Haem_peroxidase_animal"/>
</dbReference>
<dbReference type="GO" id="GO:0005576">
    <property type="term" value="C:extracellular region"/>
    <property type="evidence" value="ECO:0007669"/>
    <property type="project" value="UniProtKB-SubCell"/>
</dbReference>
<keyword evidence="5" id="KW-1185">Reference proteome</keyword>
<accession>A0A1I7X2B6</accession>
<dbReference type="Pfam" id="PF03098">
    <property type="entry name" value="An_peroxidase"/>
    <property type="match status" value="1"/>
</dbReference>
<dbReference type="PANTHER" id="PTHR11475">
    <property type="entry name" value="OXIDASE/PEROXIDASE"/>
    <property type="match status" value="1"/>
</dbReference>
<dbReference type="Proteomes" id="UP000095283">
    <property type="component" value="Unplaced"/>
</dbReference>
<keyword evidence="3" id="KW-0575">Peroxidase</keyword>
<sequence length="152" mass="16801">MAVDLALNFNNVETIYDTKNGEVQIHFYSVSSDLLLWLLTDTSQMESGIFYLELCGLPRALSFSDLSSEMDLSTITALRSVYNTVDDIDLFPGLTSERPIKGLVVAKCFECSKCIIDSISLLNDLFCILIADSDSASDYGSFQYSVLSSMQS</sequence>
<keyword evidence="2" id="KW-0964">Secreted</keyword>
<proteinExistence type="predicted"/>
<dbReference type="GO" id="GO:0020037">
    <property type="term" value="F:heme binding"/>
    <property type="evidence" value="ECO:0007669"/>
    <property type="project" value="InterPro"/>
</dbReference>
<comment type="subcellular location">
    <subcellularLocation>
        <location evidence="1">Secreted</location>
    </subcellularLocation>
</comment>
<keyword evidence="3" id="KW-0560">Oxidoreductase</keyword>
<dbReference type="SUPFAM" id="SSF48113">
    <property type="entry name" value="Heme-dependent peroxidases"/>
    <property type="match status" value="1"/>
</dbReference>
<dbReference type="Gene3D" id="1.10.640.10">
    <property type="entry name" value="Haem peroxidase domain superfamily, animal type"/>
    <property type="match status" value="1"/>
</dbReference>
<reference evidence="6" key="1">
    <citation type="submission" date="2016-11" db="UniProtKB">
        <authorList>
            <consortium name="WormBaseParasite"/>
        </authorList>
    </citation>
    <scope>IDENTIFICATION</scope>
</reference>
<dbReference type="InterPro" id="IPR037120">
    <property type="entry name" value="Haem_peroxidase_sf_animal"/>
</dbReference>
<dbReference type="GO" id="GO:0006979">
    <property type="term" value="P:response to oxidative stress"/>
    <property type="evidence" value="ECO:0007669"/>
    <property type="project" value="InterPro"/>
</dbReference>
<dbReference type="PROSITE" id="PS50292">
    <property type="entry name" value="PEROXIDASE_3"/>
    <property type="match status" value="1"/>
</dbReference>
<dbReference type="AlphaFoldDB" id="A0A1I7X2B6"/>
<keyword evidence="4" id="KW-0325">Glycoprotein</keyword>
<evidence type="ECO:0000256" key="3">
    <source>
        <dbReference type="ARBA" id="ARBA00022559"/>
    </source>
</evidence>
<name>A0A1I7X2B6_HETBA</name>
<evidence type="ECO:0000256" key="1">
    <source>
        <dbReference type="ARBA" id="ARBA00004613"/>
    </source>
</evidence>
<evidence type="ECO:0000256" key="4">
    <source>
        <dbReference type="ARBA" id="ARBA00023180"/>
    </source>
</evidence>
<protein>
    <submittedName>
        <fullName evidence="6">Fuz_longin_1 domain-containing protein</fullName>
    </submittedName>
</protein>
<dbReference type="InterPro" id="IPR010255">
    <property type="entry name" value="Haem_peroxidase_sf"/>
</dbReference>
<dbReference type="GO" id="GO:0004601">
    <property type="term" value="F:peroxidase activity"/>
    <property type="evidence" value="ECO:0007669"/>
    <property type="project" value="UniProtKB-KW"/>
</dbReference>
<evidence type="ECO:0000313" key="6">
    <source>
        <dbReference type="WBParaSite" id="Hba_11572"/>
    </source>
</evidence>
<evidence type="ECO:0000256" key="2">
    <source>
        <dbReference type="ARBA" id="ARBA00022525"/>
    </source>
</evidence>
<dbReference type="PANTHER" id="PTHR11475:SF4">
    <property type="entry name" value="CHORION PEROXIDASE"/>
    <property type="match status" value="1"/>
</dbReference>
<organism evidence="5 6">
    <name type="scientific">Heterorhabditis bacteriophora</name>
    <name type="common">Entomopathogenic nematode worm</name>
    <dbReference type="NCBI Taxonomy" id="37862"/>
    <lineage>
        <taxon>Eukaryota</taxon>
        <taxon>Metazoa</taxon>
        <taxon>Ecdysozoa</taxon>
        <taxon>Nematoda</taxon>
        <taxon>Chromadorea</taxon>
        <taxon>Rhabditida</taxon>
        <taxon>Rhabditina</taxon>
        <taxon>Rhabditomorpha</taxon>
        <taxon>Strongyloidea</taxon>
        <taxon>Heterorhabditidae</taxon>
        <taxon>Heterorhabditis</taxon>
    </lineage>
</organism>
<evidence type="ECO:0000313" key="5">
    <source>
        <dbReference type="Proteomes" id="UP000095283"/>
    </source>
</evidence>
<dbReference type="WBParaSite" id="Hba_11572">
    <property type="protein sequence ID" value="Hba_11572"/>
    <property type="gene ID" value="Hba_11572"/>
</dbReference>